<evidence type="ECO:0000259" key="5">
    <source>
        <dbReference type="Pfam" id="PF13178"/>
    </source>
</evidence>
<feature type="region of interest" description="Disordered" evidence="4">
    <location>
        <begin position="20"/>
        <end position="42"/>
    </location>
</feature>
<dbReference type="GO" id="GO:0005516">
    <property type="term" value="F:calmodulin binding"/>
    <property type="evidence" value="ECO:0007669"/>
    <property type="project" value="UniProtKB-KW"/>
</dbReference>
<dbReference type="CDD" id="cd23767">
    <property type="entry name" value="IQCD"/>
    <property type="match status" value="1"/>
</dbReference>
<gene>
    <name evidence="6" type="ORF">STAS_05281</name>
</gene>
<feature type="domain" description="DUF4005" evidence="5">
    <location>
        <begin position="414"/>
        <end position="488"/>
    </location>
</feature>
<keyword evidence="1" id="KW-0112">Calmodulin-binding</keyword>
<name>A0A5A7P9Q0_STRAF</name>
<dbReference type="AlphaFoldDB" id="A0A5A7P9Q0"/>
<feature type="compositionally biased region" description="Basic residues" evidence="4">
    <location>
        <begin position="226"/>
        <end position="239"/>
    </location>
</feature>
<comment type="subunit">
    <text evidence="3">Binds to multiple calmodulin (CaM) in the presence of Ca(2+) and CaM-like proteins.</text>
</comment>
<dbReference type="InterPro" id="IPR000048">
    <property type="entry name" value="IQ_motif_EF-hand-BS"/>
</dbReference>
<feature type="compositionally biased region" description="Polar residues" evidence="4">
    <location>
        <begin position="424"/>
        <end position="434"/>
    </location>
</feature>
<dbReference type="SMART" id="SM00015">
    <property type="entry name" value="IQ"/>
    <property type="match status" value="3"/>
</dbReference>
<feature type="compositionally biased region" description="Low complexity" evidence="4">
    <location>
        <begin position="289"/>
        <end position="301"/>
    </location>
</feature>
<evidence type="ECO:0000256" key="3">
    <source>
        <dbReference type="ARBA" id="ARBA00024378"/>
    </source>
</evidence>
<dbReference type="Pfam" id="PF00612">
    <property type="entry name" value="IQ"/>
    <property type="match status" value="3"/>
</dbReference>
<dbReference type="Gene3D" id="1.20.5.190">
    <property type="match status" value="1"/>
</dbReference>
<organism evidence="6 7">
    <name type="scientific">Striga asiatica</name>
    <name type="common">Asiatic witchweed</name>
    <name type="synonym">Buchnera asiatica</name>
    <dbReference type="NCBI Taxonomy" id="4170"/>
    <lineage>
        <taxon>Eukaryota</taxon>
        <taxon>Viridiplantae</taxon>
        <taxon>Streptophyta</taxon>
        <taxon>Embryophyta</taxon>
        <taxon>Tracheophyta</taxon>
        <taxon>Spermatophyta</taxon>
        <taxon>Magnoliopsida</taxon>
        <taxon>eudicotyledons</taxon>
        <taxon>Gunneridae</taxon>
        <taxon>Pentapetalae</taxon>
        <taxon>asterids</taxon>
        <taxon>lamiids</taxon>
        <taxon>Lamiales</taxon>
        <taxon>Orobanchaceae</taxon>
        <taxon>Buchnereae</taxon>
        <taxon>Striga</taxon>
    </lineage>
</organism>
<evidence type="ECO:0000313" key="6">
    <source>
        <dbReference type="EMBL" id="GER29412.1"/>
    </source>
</evidence>
<feature type="region of interest" description="Disordered" evidence="4">
    <location>
        <begin position="449"/>
        <end position="516"/>
    </location>
</feature>
<dbReference type="OrthoDB" id="1101566at2759"/>
<feature type="compositionally biased region" description="Basic and acidic residues" evidence="4">
    <location>
        <begin position="393"/>
        <end position="407"/>
    </location>
</feature>
<dbReference type="InterPro" id="IPR025064">
    <property type="entry name" value="DUF4005"/>
</dbReference>
<keyword evidence="7" id="KW-1185">Reference proteome</keyword>
<feature type="compositionally biased region" description="Polar residues" evidence="4">
    <location>
        <begin position="473"/>
        <end position="487"/>
    </location>
</feature>
<comment type="similarity">
    <text evidence="2">Belongs to the IQD family.</text>
</comment>
<dbReference type="Proteomes" id="UP000325081">
    <property type="component" value="Unassembled WGS sequence"/>
</dbReference>
<comment type="caution">
    <text evidence="6">The sequence shown here is derived from an EMBL/GenBank/DDBJ whole genome shotgun (WGS) entry which is preliminary data.</text>
</comment>
<dbReference type="Pfam" id="PF13178">
    <property type="entry name" value="DUF4005"/>
    <property type="match status" value="1"/>
</dbReference>
<sequence>MGKSPGKWIKTVLFGKKHSKSNFSKNVTPDKKTVENPTVISDSSQLTDRGVNALELENETRGSACDAIASSPLNQDLDSKSENGSGPVIDADMSSQNLAAAKVQASFRGYLARRAFRALKGIIRLQALIRGHLVRRQAVATLHCMKAIVKFQAIARGHKDTKQVNIGANIFSELGKLAKNTFVRKLLVKMPAAMPLSLQYDISEPNSALSWLERWSMTRFWDPPTRTKKIAKPKAHKKQPSLQNSEPEAGKSKRTFRKVPTAATVVENGTLASDTDNKPRRHPSKLNITQTESAQEQQAQSELERVKRNLRKVTSSSLPETEKPQGGVEIAKPPDVPDLEIAIPTESDAGVETVGFSETPVKNEPVDDVEIETNGNDVKIETAVVSLDDDDESSVKEGKKSNKDNQKMKKRRSSLPAKQEFAENISQNNSPSLPSYMAVTQSAKAKLRAHGSSKFGEDGAEFSNNNARRHSLPASTNGKPSSFSKPVQANGKGGNKTNAAFTSSRDGKSKQGGSARLEEMRSFPNLLDDYSLELQSLIRSLFQRVFGMCIEVVWKILSQANLGFALVCFGSGLL</sequence>
<proteinExistence type="inferred from homology"/>
<protein>
    <submittedName>
        <fullName evidence="6">IQ domain-containing protein</fullName>
    </submittedName>
</protein>
<dbReference type="PANTHER" id="PTHR32295">
    <property type="entry name" value="IQ-DOMAIN 5-RELATED"/>
    <property type="match status" value="1"/>
</dbReference>
<evidence type="ECO:0000256" key="4">
    <source>
        <dbReference type="SAM" id="MobiDB-lite"/>
    </source>
</evidence>
<evidence type="ECO:0000256" key="1">
    <source>
        <dbReference type="ARBA" id="ARBA00022860"/>
    </source>
</evidence>
<feature type="region of interest" description="Disordered" evidence="4">
    <location>
        <begin position="224"/>
        <end position="335"/>
    </location>
</feature>
<dbReference type="PROSITE" id="PS50096">
    <property type="entry name" value="IQ"/>
    <property type="match status" value="2"/>
</dbReference>
<accession>A0A5A7P9Q0</accession>
<feature type="region of interest" description="Disordered" evidence="4">
    <location>
        <begin position="385"/>
        <end position="434"/>
    </location>
</feature>
<evidence type="ECO:0000313" key="7">
    <source>
        <dbReference type="Proteomes" id="UP000325081"/>
    </source>
</evidence>
<dbReference type="PANTHER" id="PTHR32295:SF279">
    <property type="entry name" value="PROTEIN IQ-DOMAIN 31-LIKE"/>
    <property type="match status" value="1"/>
</dbReference>
<reference evidence="7" key="1">
    <citation type="journal article" date="2019" name="Curr. Biol.">
        <title>Genome Sequence of Striga asiatica Provides Insight into the Evolution of Plant Parasitism.</title>
        <authorList>
            <person name="Yoshida S."/>
            <person name="Kim S."/>
            <person name="Wafula E.K."/>
            <person name="Tanskanen J."/>
            <person name="Kim Y.M."/>
            <person name="Honaas L."/>
            <person name="Yang Z."/>
            <person name="Spallek T."/>
            <person name="Conn C.E."/>
            <person name="Ichihashi Y."/>
            <person name="Cheong K."/>
            <person name="Cui S."/>
            <person name="Der J.P."/>
            <person name="Gundlach H."/>
            <person name="Jiao Y."/>
            <person name="Hori C."/>
            <person name="Ishida J.K."/>
            <person name="Kasahara H."/>
            <person name="Kiba T."/>
            <person name="Kim M.S."/>
            <person name="Koo N."/>
            <person name="Laohavisit A."/>
            <person name="Lee Y.H."/>
            <person name="Lumba S."/>
            <person name="McCourt P."/>
            <person name="Mortimer J.C."/>
            <person name="Mutuku J.M."/>
            <person name="Nomura T."/>
            <person name="Sasaki-Sekimoto Y."/>
            <person name="Seto Y."/>
            <person name="Wang Y."/>
            <person name="Wakatake T."/>
            <person name="Sakakibara H."/>
            <person name="Demura T."/>
            <person name="Yamaguchi S."/>
            <person name="Yoneyama K."/>
            <person name="Manabe R.I."/>
            <person name="Nelson D.C."/>
            <person name="Schulman A.H."/>
            <person name="Timko M.P."/>
            <person name="dePamphilis C.W."/>
            <person name="Choi D."/>
            <person name="Shirasu K."/>
        </authorList>
    </citation>
    <scope>NUCLEOTIDE SEQUENCE [LARGE SCALE GENOMIC DNA]</scope>
    <source>
        <strain evidence="7">cv. UVA1</strain>
    </source>
</reference>
<feature type="compositionally biased region" description="Polar residues" evidence="4">
    <location>
        <begin position="495"/>
        <end position="504"/>
    </location>
</feature>
<evidence type="ECO:0000256" key="2">
    <source>
        <dbReference type="ARBA" id="ARBA00024341"/>
    </source>
</evidence>
<dbReference type="EMBL" id="BKCP01003891">
    <property type="protein sequence ID" value="GER29412.1"/>
    <property type="molecule type" value="Genomic_DNA"/>
</dbReference>